<dbReference type="PIRSF" id="PIRSF002741">
    <property type="entry name" value="MppA"/>
    <property type="match status" value="1"/>
</dbReference>
<name>A0A1I3Y3H4_9HYPH</name>
<comment type="subcellular location">
    <subcellularLocation>
        <location evidence="1">Periplasm</location>
    </subcellularLocation>
</comment>
<dbReference type="PANTHER" id="PTHR30290:SF34">
    <property type="entry name" value="ABC TRANSPORTER, PERIPLASMIC OLIGO-PEPTIDE BINDING PROTEIN, PUTATIVE-RELATED"/>
    <property type="match status" value="1"/>
</dbReference>
<evidence type="ECO:0000256" key="2">
    <source>
        <dbReference type="ARBA" id="ARBA00005695"/>
    </source>
</evidence>
<feature type="signal peptide" evidence="4">
    <location>
        <begin position="1"/>
        <end position="23"/>
    </location>
</feature>
<keyword evidence="3 4" id="KW-0732">Signal</keyword>
<keyword evidence="7" id="KW-1185">Reference proteome</keyword>
<dbReference type="InterPro" id="IPR039424">
    <property type="entry name" value="SBP_5"/>
</dbReference>
<comment type="similarity">
    <text evidence="2">Belongs to the bacterial solute-binding protein 5 family.</text>
</comment>
<dbReference type="Gene3D" id="3.10.105.10">
    <property type="entry name" value="Dipeptide-binding Protein, Domain 3"/>
    <property type="match status" value="1"/>
</dbReference>
<protein>
    <submittedName>
        <fullName evidence="6">Peptide/nickel transport system substrate-binding protein</fullName>
    </submittedName>
</protein>
<dbReference type="PANTHER" id="PTHR30290">
    <property type="entry name" value="PERIPLASMIC BINDING COMPONENT OF ABC TRANSPORTER"/>
    <property type="match status" value="1"/>
</dbReference>
<dbReference type="EMBL" id="FOSK01000003">
    <property type="protein sequence ID" value="SFK26497.1"/>
    <property type="molecule type" value="Genomic_DNA"/>
</dbReference>
<dbReference type="Gene3D" id="3.40.190.10">
    <property type="entry name" value="Periplasmic binding protein-like II"/>
    <property type="match status" value="1"/>
</dbReference>
<dbReference type="RefSeq" id="WP_057461256.1">
    <property type="nucleotide sequence ID" value="NZ_FOSK01000003.1"/>
</dbReference>
<accession>A0A1I3Y3H4</accession>
<dbReference type="Gene3D" id="3.90.76.10">
    <property type="entry name" value="Dipeptide-binding Protein, Domain 1"/>
    <property type="match status" value="1"/>
</dbReference>
<dbReference type="PROSITE" id="PS01040">
    <property type="entry name" value="SBP_BACTERIAL_5"/>
    <property type="match status" value="1"/>
</dbReference>
<organism evidence="6 7">
    <name type="scientific">Pseudovibrio ascidiaceicola</name>
    <dbReference type="NCBI Taxonomy" id="285279"/>
    <lineage>
        <taxon>Bacteria</taxon>
        <taxon>Pseudomonadati</taxon>
        <taxon>Pseudomonadota</taxon>
        <taxon>Alphaproteobacteria</taxon>
        <taxon>Hyphomicrobiales</taxon>
        <taxon>Stappiaceae</taxon>
        <taxon>Pseudovibrio</taxon>
    </lineage>
</organism>
<evidence type="ECO:0000256" key="4">
    <source>
        <dbReference type="SAM" id="SignalP"/>
    </source>
</evidence>
<evidence type="ECO:0000313" key="6">
    <source>
        <dbReference type="EMBL" id="SFK26497.1"/>
    </source>
</evidence>
<evidence type="ECO:0000256" key="1">
    <source>
        <dbReference type="ARBA" id="ARBA00004418"/>
    </source>
</evidence>
<sequence length="537" mass="59564">MQFKRSLLSLALAASVAMPISGAIISEAGAATPPNMLIVAGRIDDIISLDPQEMFEFSGTDMANNMYDRLVQLNPADLSKGYEPGLATSWEISEDGKTFTFKMREGVKFHTGNPVTAKDAEYSLRRAVAMKKTPSFILTQFGFTPENMSETIKAVDENTFQITTDKKYAPSFVLNCFTSAIASIVDSELVKSNEVDGDWGNGWLKTNSAGSGAFKLQSWKPNESYSLTAVPGYWRGEVAMKRVIVRHVMESASQRLMLEKGDVDVARHLSPEDIAAISTNEDLKVEDTLRGRLMYISFNQKDKALSHPKVAEALKYLVDYKGMTGSFLKGQYTIQQAFLPQTYMGELKDTPFSLNVEKAKELLDQAGYADGFDVEFIVRNATERVEIAQSLQNTFGQAGIRASITQGTGKQILGRYRARDFQIYVGAWGPDYPDPHTNADTFANNPDNSDEGKHVGKLAWRNAYPATELTKLTDLAVQESDREKRARMYVQAQKTFQKEAPFSVMFQQIEQNSMAANVTGFNPGGAITGVFFWPVKK</sequence>
<feature type="domain" description="Solute-binding protein family 5" evidence="5">
    <location>
        <begin position="82"/>
        <end position="448"/>
    </location>
</feature>
<feature type="chain" id="PRO_5045546242" evidence="4">
    <location>
        <begin position="24"/>
        <end position="537"/>
    </location>
</feature>
<dbReference type="Pfam" id="PF00496">
    <property type="entry name" value="SBP_bac_5"/>
    <property type="match status" value="1"/>
</dbReference>
<dbReference type="CDD" id="cd08512">
    <property type="entry name" value="PBP2_NikA_DppA_OppA_like_7"/>
    <property type="match status" value="1"/>
</dbReference>
<dbReference type="Proteomes" id="UP000199598">
    <property type="component" value="Unassembled WGS sequence"/>
</dbReference>
<dbReference type="InterPro" id="IPR030678">
    <property type="entry name" value="Peptide/Ni-bd"/>
</dbReference>
<proteinExistence type="inferred from homology"/>
<evidence type="ECO:0000313" key="7">
    <source>
        <dbReference type="Proteomes" id="UP000199598"/>
    </source>
</evidence>
<evidence type="ECO:0000259" key="5">
    <source>
        <dbReference type="Pfam" id="PF00496"/>
    </source>
</evidence>
<evidence type="ECO:0000256" key="3">
    <source>
        <dbReference type="ARBA" id="ARBA00022729"/>
    </source>
</evidence>
<dbReference type="InterPro" id="IPR000914">
    <property type="entry name" value="SBP_5_dom"/>
</dbReference>
<dbReference type="InterPro" id="IPR023765">
    <property type="entry name" value="SBP_5_CS"/>
</dbReference>
<gene>
    <name evidence="6" type="ORF">SAMN04488518_103342</name>
</gene>
<reference evidence="6 7" key="1">
    <citation type="submission" date="2016-10" db="EMBL/GenBank/DDBJ databases">
        <authorList>
            <person name="Varghese N."/>
            <person name="Submissions S."/>
        </authorList>
    </citation>
    <scope>NUCLEOTIDE SEQUENCE [LARGE SCALE GENOMIC DNA]</scope>
    <source>
        <strain evidence="6 7">DSM 16392</strain>
    </source>
</reference>
<dbReference type="SUPFAM" id="SSF53850">
    <property type="entry name" value="Periplasmic binding protein-like II"/>
    <property type="match status" value="1"/>
</dbReference>
<comment type="caution">
    <text evidence="6">The sequence shown here is derived from an EMBL/GenBank/DDBJ whole genome shotgun (WGS) entry which is preliminary data.</text>
</comment>